<dbReference type="OrthoDB" id="3187054at2759"/>
<reference evidence="2" key="1">
    <citation type="submission" date="2020-05" db="EMBL/GenBank/DDBJ databases">
        <title>Mycena genomes resolve the evolution of fungal bioluminescence.</title>
        <authorList>
            <person name="Tsai I.J."/>
        </authorList>
    </citation>
    <scope>NUCLEOTIDE SEQUENCE</scope>
    <source>
        <strain evidence="2">171206Taipei</strain>
    </source>
</reference>
<feature type="region of interest" description="Disordered" evidence="1">
    <location>
        <begin position="1"/>
        <end position="51"/>
    </location>
</feature>
<evidence type="ECO:0000313" key="3">
    <source>
        <dbReference type="Proteomes" id="UP000636479"/>
    </source>
</evidence>
<feature type="region of interest" description="Disordered" evidence="1">
    <location>
        <begin position="103"/>
        <end position="179"/>
    </location>
</feature>
<keyword evidence="3" id="KW-1185">Reference proteome</keyword>
<feature type="compositionally biased region" description="Polar residues" evidence="1">
    <location>
        <begin position="28"/>
        <end position="47"/>
    </location>
</feature>
<feature type="compositionally biased region" description="Acidic residues" evidence="1">
    <location>
        <begin position="107"/>
        <end position="116"/>
    </location>
</feature>
<feature type="region of interest" description="Disordered" evidence="1">
    <location>
        <begin position="200"/>
        <end position="283"/>
    </location>
</feature>
<accession>A0A8H6SCW0</accession>
<dbReference type="AlphaFoldDB" id="A0A8H6SCW0"/>
<gene>
    <name evidence="2" type="ORF">MIND_00946200</name>
</gene>
<feature type="compositionally biased region" description="Pro residues" evidence="1">
    <location>
        <begin position="128"/>
        <end position="138"/>
    </location>
</feature>
<evidence type="ECO:0000313" key="2">
    <source>
        <dbReference type="EMBL" id="KAF7297133.1"/>
    </source>
</evidence>
<dbReference type="EMBL" id="JACAZF010000008">
    <property type="protein sequence ID" value="KAF7297133.1"/>
    <property type="molecule type" value="Genomic_DNA"/>
</dbReference>
<feature type="compositionally biased region" description="Pro residues" evidence="1">
    <location>
        <begin position="200"/>
        <end position="215"/>
    </location>
</feature>
<proteinExistence type="predicted"/>
<name>A0A8H6SCW0_9AGAR</name>
<dbReference type="RefSeq" id="XP_037217492.1">
    <property type="nucleotide sequence ID" value="XM_037366080.1"/>
</dbReference>
<feature type="compositionally biased region" description="Basic residues" evidence="1">
    <location>
        <begin position="221"/>
        <end position="230"/>
    </location>
</feature>
<organism evidence="2 3">
    <name type="scientific">Mycena indigotica</name>
    <dbReference type="NCBI Taxonomy" id="2126181"/>
    <lineage>
        <taxon>Eukaryota</taxon>
        <taxon>Fungi</taxon>
        <taxon>Dikarya</taxon>
        <taxon>Basidiomycota</taxon>
        <taxon>Agaricomycotina</taxon>
        <taxon>Agaricomycetes</taxon>
        <taxon>Agaricomycetidae</taxon>
        <taxon>Agaricales</taxon>
        <taxon>Marasmiineae</taxon>
        <taxon>Mycenaceae</taxon>
        <taxon>Mycena</taxon>
    </lineage>
</organism>
<evidence type="ECO:0000256" key="1">
    <source>
        <dbReference type="SAM" id="MobiDB-lite"/>
    </source>
</evidence>
<sequence length="310" mass="33884">MPQPILKRGQTTRAPPAHPPLLPHNVHFPSSPSLARTFATHSSTQYDRSPIEVSPNACELPARGCPGRTYYDGSKPKSGNSHNPLITGKALHPRAIAAYDAQWTHEDGEDDNDETELERTPTRTSPYIPLPVQPPIPSPYYSMSPATTPNFHSHLPPPLIPDLSSSSDESDGFASPPPEPAIGYYGSKYSYFGYPNAPPPSQFYPPPISPPPSSSPPSSDRKRRSRRSSPRRQVIEDGYEEEDLPGSYSHAGAFSARMPSISPPRDRSMRKSKDKEARSKKEKCTVSSLCRSLAGTSFRDGESEGCLGGF</sequence>
<comment type="caution">
    <text evidence="2">The sequence shown here is derived from an EMBL/GenBank/DDBJ whole genome shotgun (WGS) entry which is preliminary data.</text>
</comment>
<protein>
    <submittedName>
        <fullName evidence="2">Uncharacterized protein</fullName>
    </submittedName>
</protein>
<dbReference type="Proteomes" id="UP000636479">
    <property type="component" value="Unassembled WGS sequence"/>
</dbReference>
<dbReference type="GeneID" id="59348596"/>
<feature type="compositionally biased region" description="Basic and acidic residues" evidence="1">
    <location>
        <begin position="264"/>
        <end position="283"/>
    </location>
</feature>